<dbReference type="InterPro" id="IPR036714">
    <property type="entry name" value="SDH_sf"/>
</dbReference>
<organism evidence="4 5">
    <name type="scientific">Polyrhizophydium stewartii</name>
    <dbReference type="NCBI Taxonomy" id="2732419"/>
    <lineage>
        <taxon>Eukaryota</taxon>
        <taxon>Fungi</taxon>
        <taxon>Fungi incertae sedis</taxon>
        <taxon>Chytridiomycota</taxon>
        <taxon>Chytridiomycota incertae sedis</taxon>
        <taxon>Chytridiomycetes</taxon>
        <taxon>Rhizophydiales</taxon>
        <taxon>Rhizophydiales incertae sedis</taxon>
        <taxon>Polyrhizophydium</taxon>
    </lineage>
</organism>
<gene>
    <name evidence="4" type="primary">emi5</name>
    <name evidence="4" type="ORF">HK105_205163</name>
</gene>
<evidence type="ECO:0000256" key="2">
    <source>
        <dbReference type="ARBA" id="ARBA00023186"/>
    </source>
</evidence>
<comment type="caution">
    <text evidence="4">The sequence shown here is derived from an EMBL/GenBank/DDBJ whole genome shotgun (WGS) entry which is preliminary data.</text>
</comment>
<keyword evidence="2 3" id="KW-0143">Chaperone</keyword>
<dbReference type="Pfam" id="PF03937">
    <property type="entry name" value="Sdh5"/>
    <property type="match status" value="1"/>
</dbReference>
<comment type="function">
    <text evidence="3">Plays an essential role in the assembly of succinate dehydrogenase (SDH), an enzyme complex (also referred to as respiratory complex II) that is a component of both the tricarboxylic acid (TCA) cycle and the mitochondrial electron transport chain, and which couples the oxidation of succinate to fumarate with the reduction of ubiquinone (coenzyme Q) to ubiquinol. Required for flavinylation (covalent attachment of FAD) of the flavoprotein subunit of the SDH catalytic dimer.</text>
</comment>
<sequence>MRNAVGGAAFDYNAAAEWINPYPVKSSAPEAVEEGEESWKPAFAIPKPNRPNEPLDAKRARLVWASRKRGILETDLLLSTFVSDSARLADMSPAQLDEYDALLEENDWDIYYWCTGAKHAPKRIREMSIFPALVEHCKNKGKQIRRMPDVGVMSSGIPPVSSD</sequence>
<reference evidence="4 5" key="1">
    <citation type="submission" date="2023-09" db="EMBL/GenBank/DDBJ databases">
        <title>Pangenome analysis of Batrachochytrium dendrobatidis and related Chytrids.</title>
        <authorList>
            <person name="Yacoub M.N."/>
            <person name="Stajich J.E."/>
            <person name="James T.Y."/>
        </authorList>
    </citation>
    <scope>NUCLEOTIDE SEQUENCE [LARGE SCALE GENOMIC DNA]</scope>
    <source>
        <strain evidence="4 5">JEL0888</strain>
    </source>
</reference>
<proteinExistence type="inferred from homology"/>
<evidence type="ECO:0000313" key="4">
    <source>
        <dbReference type="EMBL" id="KAL2915298.1"/>
    </source>
</evidence>
<comment type="subunit">
    <text evidence="3">Interacts with the flavoprotein subunit within the SDH catalytic dimer.</text>
</comment>
<comment type="similarity">
    <text evidence="3">Belongs to the SDHAF2 family.</text>
</comment>
<dbReference type="HAMAP" id="MF_03057">
    <property type="entry name" value="SDHAF2"/>
    <property type="match status" value="1"/>
</dbReference>
<comment type="subcellular location">
    <subcellularLocation>
        <location evidence="3">Mitochondrion matrix</location>
    </subcellularLocation>
</comment>
<keyword evidence="1 3" id="KW-0496">Mitochondrion</keyword>
<dbReference type="Proteomes" id="UP001527925">
    <property type="component" value="Unassembled WGS sequence"/>
</dbReference>
<evidence type="ECO:0000256" key="3">
    <source>
        <dbReference type="HAMAP-Rule" id="MF_03057"/>
    </source>
</evidence>
<dbReference type="EMBL" id="JADGIZ020000025">
    <property type="protein sequence ID" value="KAL2915298.1"/>
    <property type="molecule type" value="Genomic_DNA"/>
</dbReference>
<name>A0ABR4N739_9FUNG</name>
<keyword evidence="5" id="KW-1185">Reference proteome</keyword>
<dbReference type="Gene3D" id="1.10.150.250">
    <property type="entry name" value="Flavinator of succinate dehydrogenase"/>
    <property type="match status" value="1"/>
</dbReference>
<dbReference type="InterPro" id="IPR005631">
    <property type="entry name" value="SDH"/>
</dbReference>
<accession>A0ABR4N739</accession>
<dbReference type="PANTHER" id="PTHR12469">
    <property type="entry name" value="PROTEIN EMI5 HOMOLOG, MITOCHONDRIAL"/>
    <property type="match status" value="1"/>
</dbReference>
<dbReference type="SUPFAM" id="SSF109910">
    <property type="entry name" value="YgfY-like"/>
    <property type="match status" value="1"/>
</dbReference>
<dbReference type="PANTHER" id="PTHR12469:SF2">
    <property type="entry name" value="SUCCINATE DEHYDROGENASE ASSEMBLY FACTOR 2, MITOCHONDRIAL"/>
    <property type="match status" value="1"/>
</dbReference>
<protein>
    <recommendedName>
        <fullName evidence="3">Succinate dehydrogenase assembly factor 2, mitochondrial</fullName>
        <shortName evidence="3">SDH assembly factor 2</shortName>
        <shortName evidence="3">SDHAF2</shortName>
    </recommendedName>
</protein>
<evidence type="ECO:0000313" key="5">
    <source>
        <dbReference type="Proteomes" id="UP001527925"/>
    </source>
</evidence>
<evidence type="ECO:0000256" key="1">
    <source>
        <dbReference type="ARBA" id="ARBA00023128"/>
    </source>
</evidence>
<dbReference type="InterPro" id="IPR028882">
    <property type="entry name" value="SDHAF2"/>
</dbReference>